<organism evidence="7 8">
    <name type="scientific">Asaccharospora irregularis DSM 2635</name>
    <dbReference type="NCBI Taxonomy" id="1121321"/>
    <lineage>
        <taxon>Bacteria</taxon>
        <taxon>Bacillati</taxon>
        <taxon>Bacillota</taxon>
        <taxon>Clostridia</taxon>
        <taxon>Peptostreptococcales</taxon>
        <taxon>Peptostreptococcaceae</taxon>
        <taxon>Asaccharospora</taxon>
    </lineage>
</organism>
<dbReference type="STRING" id="1121321.SAMN04488530_13612"/>
<keyword evidence="3 7" id="KW-0418">Kinase</keyword>
<dbReference type="Pfam" id="PF00288">
    <property type="entry name" value="GHMP_kinases_N"/>
    <property type="match status" value="1"/>
</dbReference>
<name>A0A1M5S1B6_9FIRM</name>
<evidence type="ECO:0000313" key="8">
    <source>
        <dbReference type="Proteomes" id="UP000243255"/>
    </source>
</evidence>
<keyword evidence="8" id="KW-1185">Reference proteome</keyword>
<dbReference type="InterPro" id="IPR006204">
    <property type="entry name" value="GHMP_kinase_N_dom"/>
</dbReference>
<dbReference type="Pfam" id="PF08544">
    <property type="entry name" value="GHMP_kinases_C"/>
    <property type="match status" value="1"/>
</dbReference>
<feature type="domain" description="GHMP kinase C-terminal" evidence="6">
    <location>
        <begin position="195"/>
        <end position="268"/>
    </location>
</feature>
<dbReference type="InterPro" id="IPR020568">
    <property type="entry name" value="Ribosomal_Su5_D2-typ_SF"/>
</dbReference>
<dbReference type="PANTHER" id="PTHR43527:SF1">
    <property type="entry name" value="L-THREONINE KINASE"/>
    <property type="match status" value="1"/>
</dbReference>
<dbReference type="SUPFAM" id="SSF54211">
    <property type="entry name" value="Ribosomal protein S5 domain 2-like"/>
    <property type="match status" value="1"/>
</dbReference>
<protein>
    <submittedName>
        <fullName evidence="7">Threonine kinase</fullName>
    </submittedName>
</protein>
<dbReference type="Proteomes" id="UP000243255">
    <property type="component" value="Unassembled WGS sequence"/>
</dbReference>
<dbReference type="PIRSF" id="PIRSF033887">
    <property type="entry name" value="PduX"/>
    <property type="match status" value="1"/>
</dbReference>
<dbReference type="PANTHER" id="PTHR43527">
    <property type="entry name" value="4-DIPHOSPHOCYTIDYL-2-C-METHYL-D-ERYTHRITOL KINASE, CHLOROPLASTIC"/>
    <property type="match status" value="1"/>
</dbReference>
<evidence type="ECO:0000256" key="3">
    <source>
        <dbReference type="ARBA" id="ARBA00022777"/>
    </source>
</evidence>
<dbReference type="OrthoDB" id="4548147at2"/>
<accession>A0A1M5S1B6</accession>
<dbReference type="RefSeq" id="WP_073127216.1">
    <property type="nucleotide sequence ID" value="NZ_BAABCH010000004.1"/>
</dbReference>
<sequence length="307" mass="34288">MKAYGICPASCGEFVQGILDENKEYLCSYAVNMYSTVKVEEKLKNIDIGPKKSRRAIEKVFEKFNLPVKETKNISLNICSNIPIGKGMASSTADIGATIKATLCLIDKSLTNEEISVLAAEIEPTDSIFIEEGNVFNPLNGKVKKNLGNITNSRVVVLEPNRTLDTIELRKISNYNELKLKNADITKEAFRLLEQGIKNNDLTMVGNACTMSSLANESIVKKQYLREIIEISKQYGAYGVNIAHSGTVVGILIDQFMNDIRLIEMLTEKKINLAYNNIYTLDIVHGGIRGEKDGIHKKSYEDRRKKL</sequence>
<dbReference type="GO" id="GO:0005524">
    <property type="term" value="F:ATP binding"/>
    <property type="evidence" value="ECO:0007669"/>
    <property type="project" value="UniProtKB-KW"/>
</dbReference>
<dbReference type="EMBL" id="FQWX01000036">
    <property type="protein sequence ID" value="SHH32254.1"/>
    <property type="molecule type" value="Genomic_DNA"/>
</dbReference>
<evidence type="ECO:0000256" key="2">
    <source>
        <dbReference type="ARBA" id="ARBA00022741"/>
    </source>
</evidence>
<keyword evidence="2" id="KW-0547">Nucleotide-binding</keyword>
<evidence type="ECO:0000256" key="4">
    <source>
        <dbReference type="ARBA" id="ARBA00022840"/>
    </source>
</evidence>
<dbReference type="InterPro" id="IPR014721">
    <property type="entry name" value="Ribsml_uS5_D2-typ_fold_subgr"/>
</dbReference>
<evidence type="ECO:0000259" key="5">
    <source>
        <dbReference type="Pfam" id="PF00288"/>
    </source>
</evidence>
<evidence type="ECO:0000259" key="6">
    <source>
        <dbReference type="Pfam" id="PF08544"/>
    </source>
</evidence>
<keyword evidence="4" id="KW-0067">ATP-binding</keyword>
<reference evidence="8" key="1">
    <citation type="submission" date="2016-11" db="EMBL/GenBank/DDBJ databases">
        <authorList>
            <person name="Varghese N."/>
            <person name="Submissions S."/>
        </authorList>
    </citation>
    <scope>NUCLEOTIDE SEQUENCE [LARGE SCALE GENOMIC DNA]</scope>
    <source>
        <strain evidence="8">DSM 2635</strain>
    </source>
</reference>
<dbReference type="InterPro" id="IPR012363">
    <property type="entry name" value="PduX"/>
</dbReference>
<proteinExistence type="predicted"/>
<evidence type="ECO:0000313" key="7">
    <source>
        <dbReference type="EMBL" id="SHH32254.1"/>
    </source>
</evidence>
<feature type="domain" description="GHMP kinase N-terminal" evidence="5">
    <location>
        <begin position="55"/>
        <end position="123"/>
    </location>
</feature>
<dbReference type="GO" id="GO:0016301">
    <property type="term" value="F:kinase activity"/>
    <property type="evidence" value="ECO:0007669"/>
    <property type="project" value="UniProtKB-KW"/>
</dbReference>
<gene>
    <name evidence="7" type="ORF">SAMN04488530_13612</name>
</gene>
<dbReference type="InterPro" id="IPR013750">
    <property type="entry name" value="GHMP_kinase_C_dom"/>
</dbReference>
<dbReference type="AlphaFoldDB" id="A0A1M5S1B6"/>
<keyword evidence="1" id="KW-0808">Transferase</keyword>
<dbReference type="Gene3D" id="3.30.230.10">
    <property type="match status" value="1"/>
</dbReference>
<evidence type="ECO:0000256" key="1">
    <source>
        <dbReference type="ARBA" id="ARBA00022679"/>
    </source>
</evidence>